<reference evidence="2" key="1">
    <citation type="submission" date="2020-02" db="EMBL/GenBank/DDBJ databases">
        <authorList>
            <person name="Meier V. D."/>
        </authorList>
    </citation>
    <scope>NUCLEOTIDE SEQUENCE</scope>
    <source>
        <strain evidence="2">AVDCRST_MAG07</strain>
    </source>
</reference>
<evidence type="ECO:0000313" key="2">
    <source>
        <dbReference type="EMBL" id="CAA9332813.1"/>
    </source>
</evidence>
<proteinExistence type="predicted"/>
<keyword evidence="1" id="KW-0472">Membrane</keyword>
<organism evidence="2">
    <name type="scientific">uncultured Frankineae bacterium</name>
    <dbReference type="NCBI Taxonomy" id="437475"/>
    <lineage>
        <taxon>Bacteria</taxon>
        <taxon>Bacillati</taxon>
        <taxon>Actinomycetota</taxon>
        <taxon>Actinomycetes</taxon>
        <taxon>Frankiales</taxon>
        <taxon>environmental samples</taxon>
    </lineage>
</organism>
<gene>
    <name evidence="2" type="ORF">AVDCRST_MAG07-1861</name>
</gene>
<evidence type="ECO:0000256" key="1">
    <source>
        <dbReference type="SAM" id="Phobius"/>
    </source>
</evidence>
<sequence length="50" mass="5124">MGVATSDRVSTPARHELGTSWDQAGAFLLCAVLVNVIALAACLLALALRG</sequence>
<name>A0A6J4LIL7_9ACTN</name>
<dbReference type="EMBL" id="CADCUB010000095">
    <property type="protein sequence ID" value="CAA9332813.1"/>
    <property type="molecule type" value="Genomic_DNA"/>
</dbReference>
<protein>
    <submittedName>
        <fullName evidence="2">Uncharacterized protein</fullName>
    </submittedName>
</protein>
<accession>A0A6J4LIL7</accession>
<keyword evidence="1" id="KW-0812">Transmembrane</keyword>
<keyword evidence="1" id="KW-1133">Transmembrane helix</keyword>
<dbReference type="AlphaFoldDB" id="A0A6J4LIL7"/>
<feature type="transmembrane region" description="Helical" evidence="1">
    <location>
        <begin position="26"/>
        <end position="48"/>
    </location>
</feature>